<organism evidence="1 2">
    <name type="scientific">Natrarchaeobius halalkaliphilus</name>
    <dbReference type="NCBI Taxonomy" id="1679091"/>
    <lineage>
        <taxon>Archaea</taxon>
        <taxon>Methanobacteriati</taxon>
        <taxon>Methanobacteriota</taxon>
        <taxon>Stenosarchaea group</taxon>
        <taxon>Halobacteria</taxon>
        <taxon>Halobacteriales</taxon>
        <taxon>Natrialbaceae</taxon>
        <taxon>Natrarchaeobius</taxon>
    </lineage>
</organism>
<name>A0A3N6LQ56_9EURY</name>
<evidence type="ECO:0000313" key="2">
    <source>
        <dbReference type="Proteomes" id="UP000273828"/>
    </source>
</evidence>
<sequence length="191" mass="20379">MTGVGDPNVESVDTKLEAVDPVEIVDATEGVSIQSSGVIFQQVDVAEKYLGSCGTIGYDDHMYYHVAMELGDYKFDDLGDAIAYGVVCDALFILVGSKSKTIKQLLKKISDHPLIRTIPDSICAFISGTVLDGIFSGNDGTVAFWDRESGGTVSTSQLVFGGSGEYDPDPEDVIDKGPVEEFTGVHTEALL</sequence>
<dbReference type="AlphaFoldDB" id="A0A3N6LQ56"/>
<accession>A0A3N6LQ56</accession>
<comment type="caution">
    <text evidence="1">The sequence shown here is derived from an EMBL/GenBank/DDBJ whole genome shotgun (WGS) entry which is preliminary data.</text>
</comment>
<proteinExistence type="predicted"/>
<gene>
    <name evidence="1" type="ORF">EA462_11845</name>
</gene>
<dbReference type="EMBL" id="REFY01000004">
    <property type="protein sequence ID" value="RQG89064.1"/>
    <property type="molecule type" value="Genomic_DNA"/>
</dbReference>
<dbReference type="Proteomes" id="UP000273828">
    <property type="component" value="Unassembled WGS sequence"/>
</dbReference>
<reference evidence="1 2" key="1">
    <citation type="submission" date="2018-10" db="EMBL/GenBank/DDBJ databases">
        <title>Natrarchaeobius chitinivorans gen. nov., sp. nov., and Natrarchaeobius haloalkaliphilus sp. nov., alkaliphilic, chitin-utilizing haloarchaea from hypersaline alkaline lakes.</title>
        <authorList>
            <person name="Sorokin D.Y."/>
            <person name="Elcheninov A.G."/>
            <person name="Kostrikina N.A."/>
            <person name="Bale N.J."/>
            <person name="Sinninghe Damste J.S."/>
            <person name="Khijniak T.V."/>
            <person name="Kublanov I.V."/>
            <person name="Toshchakov S.V."/>
        </authorList>
    </citation>
    <scope>NUCLEOTIDE SEQUENCE [LARGE SCALE GENOMIC DNA]</scope>
    <source>
        <strain evidence="1 2">AArcht-Sl</strain>
    </source>
</reference>
<evidence type="ECO:0000313" key="1">
    <source>
        <dbReference type="EMBL" id="RQG89064.1"/>
    </source>
</evidence>
<keyword evidence="2" id="KW-1185">Reference proteome</keyword>
<protein>
    <submittedName>
        <fullName evidence="1">Uncharacterized protein</fullName>
    </submittedName>
</protein>